<proteinExistence type="predicted"/>
<feature type="signal peptide" evidence="1">
    <location>
        <begin position="1"/>
        <end position="34"/>
    </location>
</feature>
<name>A0A1I7FIF4_9FIRM</name>
<dbReference type="AlphaFoldDB" id="A0A1I7FIF4"/>
<dbReference type="EMBL" id="FPBT01000002">
    <property type="protein sequence ID" value="SFU35944.1"/>
    <property type="molecule type" value="Genomic_DNA"/>
</dbReference>
<sequence>MKGKDERRFGWRKLLVISLSVMMAVMFMPASALAGSKTAYEEQLQRQLESEKNVAFDSENEASIDGKEYATIGEALDAAKAGDTVTLLRDVNRDFEIARINETDTTKVVRDIGRGGIEIPSGKDITLNLNAHQVMKSSGEEYAYSIKVDSGSTVRIVNQPTEERKSWIRLVAATFN</sequence>
<evidence type="ECO:0000256" key="1">
    <source>
        <dbReference type="SAM" id="SignalP"/>
    </source>
</evidence>
<feature type="chain" id="PRO_5011596228" evidence="1">
    <location>
        <begin position="35"/>
        <end position="176"/>
    </location>
</feature>
<dbReference type="Proteomes" id="UP000198817">
    <property type="component" value="Unassembled WGS sequence"/>
</dbReference>
<gene>
    <name evidence="2" type="ORF">SAMN05216508_102157</name>
</gene>
<keyword evidence="1" id="KW-0732">Signal</keyword>
<accession>A0A1I7FIF4</accession>
<evidence type="ECO:0000313" key="2">
    <source>
        <dbReference type="EMBL" id="SFU35944.1"/>
    </source>
</evidence>
<reference evidence="2 3" key="1">
    <citation type="submission" date="2016-10" db="EMBL/GenBank/DDBJ databases">
        <authorList>
            <person name="de Groot N.N."/>
        </authorList>
    </citation>
    <scope>NUCLEOTIDE SEQUENCE [LARGE SCALE GENOMIC DNA]</scope>
    <source>
        <strain evidence="2 3">KHGC13</strain>
    </source>
</reference>
<evidence type="ECO:0000313" key="3">
    <source>
        <dbReference type="Proteomes" id="UP000198817"/>
    </source>
</evidence>
<organism evidence="2 3">
    <name type="scientific">Eubacterium pyruvativorans</name>
    <dbReference type="NCBI Taxonomy" id="155865"/>
    <lineage>
        <taxon>Bacteria</taxon>
        <taxon>Bacillati</taxon>
        <taxon>Bacillota</taxon>
        <taxon>Clostridia</taxon>
        <taxon>Eubacteriales</taxon>
        <taxon>Eubacteriaceae</taxon>
        <taxon>Eubacterium</taxon>
    </lineage>
</organism>
<dbReference type="STRING" id="155865.SAMN05216515_10110"/>
<keyword evidence="3" id="KW-1185">Reference proteome</keyword>
<dbReference type="RefSeq" id="WP_090469892.1">
    <property type="nucleotide sequence ID" value="NZ_FOWF01000001.1"/>
</dbReference>
<protein>
    <submittedName>
        <fullName evidence="2">Uncharacterized protein</fullName>
    </submittedName>
</protein>